<protein>
    <submittedName>
        <fullName evidence="6">Pimeloyl-ACP methyl ester esterase BioH</fullName>
        <ecNumber evidence="6">3.1.1.85</ecNumber>
    </submittedName>
</protein>
<dbReference type="GO" id="GO:0009102">
    <property type="term" value="P:biotin biosynthetic process"/>
    <property type="evidence" value="ECO:0007669"/>
    <property type="project" value="UniProtKB-KW"/>
</dbReference>
<name>A0A7D7T5H5_9NEIS</name>
<dbReference type="InterPro" id="IPR010076">
    <property type="entry name" value="BioH"/>
</dbReference>
<dbReference type="KEGG" id="nsg:H3L94_10040"/>
<dbReference type="InterPro" id="IPR050266">
    <property type="entry name" value="AB_hydrolase_sf"/>
</dbReference>
<dbReference type="AlphaFoldDB" id="A0A7D7T5H5"/>
<dbReference type="InterPro" id="IPR000073">
    <property type="entry name" value="AB_hydrolase_1"/>
</dbReference>
<dbReference type="NCBIfam" id="TIGR01738">
    <property type="entry name" value="bioH"/>
    <property type="match status" value="1"/>
</dbReference>
<dbReference type="Pfam" id="PF00561">
    <property type="entry name" value="Abhydrolase_1"/>
    <property type="match status" value="1"/>
</dbReference>
<keyword evidence="1" id="KW-0719">Serine esterase</keyword>
<evidence type="ECO:0000256" key="4">
    <source>
        <dbReference type="ARBA" id="ARBA00022801"/>
    </source>
</evidence>
<evidence type="ECO:0000313" key="7">
    <source>
        <dbReference type="Proteomes" id="UP000514752"/>
    </source>
</evidence>
<gene>
    <name evidence="6" type="primary">bioH</name>
    <name evidence="6" type="ORF">H3L94_10040</name>
</gene>
<sequence length="252" mass="27719">MSDTPPIWLLHGWAANRHVFDPLAERLQPAAVVCPNLPGHGGATYDGRFDIDIIADQYAAQMPTAVHLLGWSLGGLIALHLAARHPHKVLSLCLTASFAKLQAAPDYPAGLNQPALGKMLPLFQQDYAKYIRQFIQLQFLYSKHHTDLQEAVLAKLTAASAPPALADALNALSQADARPLLAQIRCPTLLLFGDKDTLTPPRMGEYLQQHLPRSRLQLIPGAVHAPFLSHADEFAAHYRNFLLQTDQPPAFR</sequence>
<evidence type="ECO:0000256" key="2">
    <source>
        <dbReference type="ARBA" id="ARBA00022490"/>
    </source>
</evidence>
<dbReference type="RefSeq" id="WP_182121904.1">
    <property type="nucleotide sequence ID" value="NZ_CP059567.1"/>
</dbReference>
<dbReference type="Gene3D" id="3.40.50.1820">
    <property type="entry name" value="alpha/beta hydrolase"/>
    <property type="match status" value="1"/>
</dbReference>
<dbReference type="Proteomes" id="UP000514752">
    <property type="component" value="Chromosome"/>
</dbReference>
<dbReference type="EMBL" id="CP059567">
    <property type="protein sequence ID" value="QMT40173.1"/>
    <property type="molecule type" value="Genomic_DNA"/>
</dbReference>
<evidence type="ECO:0000256" key="3">
    <source>
        <dbReference type="ARBA" id="ARBA00022756"/>
    </source>
</evidence>
<dbReference type="GO" id="GO:0016020">
    <property type="term" value="C:membrane"/>
    <property type="evidence" value="ECO:0007669"/>
    <property type="project" value="TreeGrafter"/>
</dbReference>
<dbReference type="SUPFAM" id="SSF53474">
    <property type="entry name" value="alpha/beta-Hydrolases"/>
    <property type="match status" value="1"/>
</dbReference>
<feature type="domain" description="AB hydrolase-1" evidence="5">
    <location>
        <begin position="5"/>
        <end position="230"/>
    </location>
</feature>
<keyword evidence="2" id="KW-0963">Cytoplasm</keyword>
<evidence type="ECO:0000259" key="5">
    <source>
        <dbReference type="Pfam" id="PF00561"/>
    </source>
</evidence>
<proteinExistence type="predicted"/>
<evidence type="ECO:0000313" key="6">
    <source>
        <dbReference type="EMBL" id="QMT40173.1"/>
    </source>
</evidence>
<dbReference type="PANTHER" id="PTHR43798:SF31">
    <property type="entry name" value="AB HYDROLASE SUPERFAMILY PROTEIN YCLE"/>
    <property type="match status" value="1"/>
</dbReference>
<dbReference type="EC" id="3.1.1.85" evidence="6"/>
<keyword evidence="4 6" id="KW-0378">Hydrolase</keyword>
<organism evidence="6 7">
    <name type="scientific">Neisseria shayeganii</name>
    <dbReference type="NCBI Taxonomy" id="607712"/>
    <lineage>
        <taxon>Bacteria</taxon>
        <taxon>Pseudomonadati</taxon>
        <taxon>Pseudomonadota</taxon>
        <taxon>Betaproteobacteria</taxon>
        <taxon>Neisseriales</taxon>
        <taxon>Neisseriaceae</taxon>
        <taxon>Neisseria</taxon>
    </lineage>
</organism>
<dbReference type="GO" id="GO:0090499">
    <property type="term" value="F:pimelyl-[acyl-carrier protein] methyl ester esterase activity"/>
    <property type="evidence" value="ECO:0007669"/>
    <property type="project" value="UniProtKB-EC"/>
</dbReference>
<dbReference type="InterPro" id="IPR029058">
    <property type="entry name" value="AB_hydrolase_fold"/>
</dbReference>
<reference evidence="6 7" key="1">
    <citation type="submission" date="2020-07" db="EMBL/GenBank/DDBJ databases">
        <title>Genomic diversity of species in the Neisseriaceae family.</title>
        <authorList>
            <person name="Vincent A.T."/>
            <person name="Bernet E."/>
            <person name="Veyrier F.J."/>
        </authorList>
    </citation>
    <scope>NUCLEOTIDE SEQUENCE [LARGE SCALE GENOMIC DNA]</scope>
    <source>
        <strain evidence="6 7">DSM 22244</strain>
    </source>
</reference>
<dbReference type="PANTHER" id="PTHR43798">
    <property type="entry name" value="MONOACYLGLYCEROL LIPASE"/>
    <property type="match status" value="1"/>
</dbReference>
<keyword evidence="3" id="KW-0093">Biotin biosynthesis</keyword>
<accession>A0A7D7T5H5</accession>
<evidence type="ECO:0000256" key="1">
    <source>
        <dbReference type="ARBA" id="ARBA00022487"/>
    </source>
</evidence>